<dbReference type="RefSeq" id="WP_215505360.1">
    <property type="nucleotide sequence ID" value="NZ_CP076362.1"/>
</dbReference>
<evidence type="ECO:0000313" key="3">
    <source>
        <dbReference type="Proteomes" id="UP000679352"/>
    </source>
</evidence>
<dbReference type="Pfam" id="PF12281">
    <property type="entry name" value="NTP_transf_8"/>
    <property type="match status" value="1"/>
</dbReference>
<keyword evidence="3" id="KW-1185">Reference proteome</keyword>
<keyword evidence="2" id="KW-0614">Plasmid</keyword>
<feature type="domain" description="Nucleotidyltransferase-like" evidence="1">
    <location>
        <begin position="115"/>
        <end position="319"/>
    </location>
</feature>
<proteinExistence type="predicted"/>
<evidence type="ECO:0000313" key="2">
    <source>
        <dbReference type="EMBL" id="QWK92352.1"/>
    </source>
</evidence>
<dbReference type="Proteomes" id="UP000679352">
    <property type="component" value="Plasmid p1"/>
</dbReference>
<name>A0A975PAD5_9RHOB</name>
<dbReference type="EMBL" id="CP076362">
    <property type="protein sequence ID" value="QWK92352.1"/>
    <property type="molecule type" value="Genomic_DNA"/>
</dbReference>
<geneLocation type="plasmid" evidence="2 3">
    <name>p1</name>
</geneLocation>
<protein>
    <submittedName>
        <fullName evidence="2">Nucleotidyltransferase domain-containing protein</fullName>
    </submittedName>
</protein>
<organism evidence="2 3">
    <name type="scientific">Gemmobacter fulvus</name>
    <dbReference type="NCBI Taxonomy" id="2840474"/>
    <lineage>
        <taxon>Bacteria</taxon>
        <taxon>Pseudomonadati</taxon>
        <taxon>Pseudomonadota</taxon>
        <taxon>Alphaproteobacteria</taxon>
        <taxon>Rhodobacterales</taxon>
        <taxon>Paracoccaceae</taxon>
        <taxon>Gemmobacter</taxon>
    </lineage>
</organism>
<evidence type="ECO:0000259" key="1">
    <source>
        <dbReference type="Pfam" id="PF12281"/>
    </source>
</evidence>
<gene>
    <name evidence="2" type="ORF">KM031_16740</name>
</gene>
<dbReference type="InterPro" id="IPR058575">
    <property type="entry name" value="NTP_transf_8_dom"/>
</dbReference>
<reference evidence="2" key="1">
    <citation type="submission" date="2021-06" db="EMBL/GenBank/DDBJ databases">
        <authorList>
            <person name="Lee C.-S."/>
            <person name="Jin L."/>
        </authorList>
    </citation>
    <scope>NUCLEOTIDE SEQUENCE</scope>
    <source>
        <strain evidence="2">Con5</strain>
        <plasmid evidence="2">p1</plasmid>
    </source>
</reference>
<dbReference type="AlphaFoldDB" id="A0A975PAD5"/>
<accession>A0A975PAD5</accession>
<dbReference type="KEGG" id="gfu:KM031_16740"/>
<sequence length="344" mass="38690">MMEFNTLDARTLREQIEMGQIWSAWIDAEDQKRHSFRGSLRWEQRSGRDYLYSRKRAVVKSLGPRSEATEQIFAAFHAGKAANAARLSSLATEMEQQAAILRALGAGRLPVMAARTLRSLRVQGRHVAVRVIGTTALYAYEALAGLRFNAASTATGDIDILVDDRNKLRLLAEDDQEIGLIRLIQDSVDKTFLPRGARDFRLTNDKGYMIEFVRPEPKPVFRKMPGADPLVAGDVEPAPVIGLQWLVHAPAVEVVVLDERGFPAPMRCPDPRHWMAHKLWLAGREDRDPAKKLRDREQAAVMLRVLRQHLPQFPLDAAFLRGLPGDLRRALAADDPPARSTPQW</sequence>